<dbReference type="PROSITE" id="PS50109">
    <property type="entry name" value="HIS_KIN"/>
    <property type="match status" value="1"/>
</dbReference>
<dbReference type="PROSITE" id="PS50113">
    <property type="entry name" value="PAC"/>
    <property type="match status" value="1"/>
</dbReference>
<dbReference type="Pfam" id="PF08447">
    <property type="entry name" value="PAS_3"/>
    <property type="match status" value="1"/>
</dbReference>
<dbReference type="RefSeq" id="WP_265994210.1">
    <property type="nucleotide sequence ID" value="NZ_CP110973.1"/>
</dbReference>
<dbReference type="Pfam" id="PF00512">
    <property type="entry name" value="HisKA"/>
    <property type="match status" value="1"/>
</dbReference>
<dbReference type="Gene3D" id="1.10.287.130">
    <property type="match status" value="1"/>
</dbReference>
<dbReference type="SUPFAM" id="SSF55785">
    <property type="entry name" value="PYP-like sensor domain (PAS domain)"/>
    <property type="match status" value="1"/>
</dbReference>
<dbReference type="Pfam" id="PF02518">
    <property type="entry name" value="HATPase_c"/>
    <property type="match status" value="1"/>
</dbReference>
<keyword evidence="5" id="KW-0418">Kinase</keyword>
<dbReference type="InterPro" id="IPR036097">
    <property type="entry name" value="HisK_dim/P_sf"/>
</dbReference>
<dbReference type="CDD" id="cd00082">
    <property type="entry name" value="HisKA"/>
    <property type="match status" value="1"/>
</dbReference>
<dbReference type="InterPro" id="IPR000014">
    <property type="entry name" value="PAS"/>
</dbReference>
<dbReference type="CDD" id="cd00130">
    <property type="entry name" value="PAS"/>
    <property type="match status" value="1"/>
</dbReference>
<evidence type="ECO:0000256" key="5">
    <source>
        <dbReference type="ARBA" id="ARBA00022777"/>
    </source>
</evidence>
<feature type="coiled-coil region" evidence="6">
    <location>
        <begin position="144"/>
        <end position="174"/>
    </location>
</feature>
<dbReference type="Proteomes" id="UP001597116">
    <property type="component" value="Unassembled WGS sequence"/>
</dbReference>
<dbReference type="InterPro" id="IPR052162">
    <property type="entry name" value="Sensor_kinase/Photoreceptor"/>
</dbReference>
<evidence type="ECO:0000313" key="10">
    <source>
        <dbReference type="Proteomes" id="UP001597116"/>
    </source>
</evidence>
<dbReference type="InterPro" id="IPR003661">
    <property type="entry name" value="HisK_dim/P_dom"/>
</dbReference>
<comment type="caution">
    <text evidence="9">The sequence shown here is derived from an EMBL/GenBank/DDBJ whole genome shotgun (WGS) entry which is preliminary data.</text>
</comment>
<feature type="domain" description="PAC" evidence="8">
    <location>
        <begin position="236"/>
        <end position="289"/>
    </location>
</feature>
<evidence type="ECO:0000256" key="6">
    <source>
        <dbReference type="SAM" id="Coils"/>
    </source>
</evidence>
<proteinExistence type="predicted"/>
<accession>A0ABW3QEV2</accession>
<dbReference type="SUPFAM" id="SSF47384">
    <property type="entry name" value="Homodimeric domain of signal transducing histidine kinase"/>
    <property type="match status" value="1"/>
</dbReference>
<dbReference type="PANTHER" id="PTHR43304:SF1">
    <property type="entry name" value="PAC DOMAIN-CONTAINING PROTEIN"/>
    <property type="match status" value="1"/>
</dbReference>
<protein>
    <recommendedName>
        <fullName evidence="2">histidine kinase</fullName>
        <ecNumber evidence="2">2.7.13.3</ecNumber>
    </recommendedName>
</protein>
<keyword evidence="9" id="KW-0547">Nucleotide-binding</keyword>
<dbReference type="InterPro" id="IPR000700">
    <property type="entry name" value="PAS-assoc_C"/>
</dbReference>
<feature type="domain" description="Histidine kinase" evidence="7">
    <location>
        <begin position="327"/>
        <end position="554"/>
    </location>
</feature>
<dbReference type="InterPro" id="IPR036890">
    <property type="entry name" value="HATPase_C_sf"/>
</dbReference>
<dbReference type="InterPro" id="IPR003594">
    <property type="entry name" value="HATPase_dom"/>
</dbReference>
<dbReference type="SUPFAM" id="SSF55874">
    <property type="entry name" value="ATPase domain of HSP90 chaperone/DNA topoisomerase II/histidine kinase"/>
    <property type="match status" value="1"/>
</dbReference>
<keyword evidence="10" id="KW-1185">Reference proteome</keyword>
<evidence type="ECO:0000259" key="8">
    <source>
        <dbReference type="PROSITE" id="PS50113"/>
    </source>
</evidence>
<evidence type="ECO:0000256" key="2">
    <source>
        <dbReference type="ARBA" id="ARBA00012438"/>
    </source>
</evidence>
<sequence length="565" mass="64782">MKEVAKVVLDKELDLIQAYKRTMKLAELAGLPLADQTSFATAVSEIAQDVMAHRHAMTLTLGLSEEKERHLLARIQVKNYRLNGSSQTGIQYARQLVTHLALAESECGSEITLQFRLPAQDRLSDVTLQEWEGHLRDEPVLSPIEQIRQHNRQVQQLAEQLRESENQYQTLTNSLPLMIFTATNEGQFLYTNKWLLDYTGTTLDVLNDRGWRSVVHADDAYKNWHWREHLPAQTNFQNEIRIRNAATGEYIWHLINATAILNDEKQVISWNGFLVNIHAQKMMDRTLKDNQELTETKQQLEQYQLELQMNIGELNRSNQELAEFAYVASHDLQEPLRKIQSFGTLLLEQASSELNSSAKDMIHRMHSAAERMHVLIKDLLSYSRLNTHQQTFRPVDLNDLVNEVMVDLELNIRERNAQIKCQSLPTIKGNPLQLRQMFQNLLSNALKFRSPERPPQIRVRTEKVTIFDIPVPMRKREPAYLAISVEDNGIGFDERYHDRIFQLFQRLHSRDQYAGTGIGLTICKKVAEMHGGTIAAQSTPGEGATFTVYLPVSVLVKTAVVGTEL</sequence>
<feature type="coiled-coil region" evidence="6">
    <location>
        <begin position="283"/>
        <end position="320"/>
    </location>
</feature>
<keyword evidence="3" id="KW-0597">Phosphoprotein</keyword>
<keyword evidence="9" id="KW-0067">ATP-binding</keyword>
<dbReference type="InterPro" id="IPR005467">
    <property type="entry name" value="His_kinase_dom"/>
</dbReference>
<keyword evidence="6" id="KW-0175">Coiled coil</keyword>
<dbReference type="Gene3D" id="3.30.450.20">
    <property type="entry name" value="PAS domain"/>
    <property type="match status" value="1"/>
</dbReference>
<dbReference type="PRINTS" id="PR00344">
    <property type="entry name" value="BCTRLSENSOR"/>
</dbReference>
<dbReference type="NCBIfam" id="TIGR00229">
    <property type="entry name" value="sensory_box"/>
    <property type="match status" value="1"/>
</dbReference>
<evidence type="ECO:0000256" key="1">
    <source>
        <dbReference type="ARBA" id="ARBA00000085"/>
    </source>
</evidence>
<evidence type="ECO:0000256" key="3">
    <source>
        <dbReference type="ARBA" id="ARBA00022553"/>
    </source>
</evidence>
<gene>
    <name evidence="9" type="ORF">ACFQ4C_28740</name>
</gene>
<name>A0ABW3QEV2_9BACT</name>
<organism evidence="9 10">
    <name type="scientific">Larkinella insperata</name>
    <dbReference type="NCBI Taxonomy" id="332158"/>
    <lineage>
        <taxon>Bacteria</taxon>
        <taxon>Pseudomonadati</taxon>
        <taxon>Bacteroidota</taxon>
        <taxon>Cytophagia</taxon>
        <taxon>Cytophagales</taxon>
        <taxon>Spirosomataceae</taxon>
        <taxon>Larkinella</taxon>
    </lineage>
</organism>
<evidence type="ECO:0000259" key="7">
    <source>
        <dbReference type="PROSITE" id="PS50109"/>
    </source>
</evidence>
<dbReference type="SMART" id="SM00388">
    <property type="entry name" value="HisKA"/>
    <property type="match status" value="1"/>
</dbReference>
<keyword evidence="4" id="KW-0808">Transferase</keyword>
<dbReference type="Gene3D" id="3.30.565.10">
    <property type="entry name" value="Histidine kinase-like ATPase, C-terminal domain"/>
    <property type="match status" value="1"/>
</dbReference>
<dbReference type="InterPro" id="IPR004358">
    <property type="entry name" value="Sig_transdc_His_kin-like_C"/>
</dbReference>
<evidence type="ECO:0000313" key="9">
    <source>
        <dbReference type="EMBL" id="MFD1145152.1"/>
    </source>
</evidence>
<dbReference type="PANTHER" id="PTHR43304">
    <property type="entry name" value="PHYTOCHROME-LIKE PROTEIN CPH1"/>
    <property type="match status" value="1"/>
</dbReference>
<reference evidence="10" key="1">
    <citation type="journal article" date="2019" name="Int. J. Syst. Evol. Microbiol.">
        <title>The Global Catalogue of Microorganisms (GCM) 10K type strain sequencing project: providing services to taxonomists for standard genome sequencing and annotation.</title>
        <authorList>
            <consortium name="The Broad Institute Genomics Platform"/>
            <consortium name="The Broad Institute Genome Sequencing Center for Infectious Disease"/>
            <person name="Wu L."/>
            <person name="Ma J."/>
        </authorList>
    </citation>
    <scope>NUCLEOTIDE SEQUENCE [LARGE SCALE GENOMIC DNA]</scope>
    <source>
        <strain evidence="10">CCUG 55608</strain>
    </source>
</reference>
<dbReference type="SMART" id="SM00387">
    <property type="entry name" value="HATPase_c"/>
    <property type="match status" value="1"/>
</dbReference>
<dbReference type="InterPro" id="IPR013655">
    <property type="entry name" value="PAS_fold_3"/>
</dbReference>
<dbReference type="GO" id="GO:0005524">
    <property type="term" value="F:ATP binding"/>
    <property type="evidence" value="ECO:0007669"/>
    <property type="project" value="UniProtKB-KW"/>
</dbReference>
<dbReference type="EMBL" id="JBHTLP010000024">
    <property type="protein sequence ID" value="MFD1145152.1"/>
    <property type="molecule type" value="Genomic_DNA"/>
</dbReference>
<dbReference type="InterPro" id="IPR035965">
    <property type="entry name" value="PAS-like_dom_sf"/>
</dbReference>
<dbReference type="EC" id="2.7.13.3" evidence="2"/>
<evidence type="ECO:0000256" key="4">
    <source>
        <dbReference type="ARBA" id="ARBA00022679"/>
    </source>
</evidence>
<comment type="catalytic activity">
    <reaction evidence="1">
        <text>ATP + protein L-histidine = ADP + protein N-phospho-L-histidine.</text>
        <dbReference type="EC" id="2.7.13.3"/>
    </reaction>
</comment>